<proteinExistence type="predicted"/>
<dbReference type="PANTHER" id="PTHR23282:SF101">
    <property type="entry name" value="MAM DOMAIN-CONTAINING PROTEIN"/>
    <property type="match status" value="1"/>
</dbReference>
<feature type="domain" description="MAM" evidence="3">
    <location>
        <begin position="12"/>
        <end position="179"/>
    </location>
</feature>
<dbReference type="SUPFAM" id="SSF49899">
    <property type="entry name" value="Concanavalin A-like lectins/glucanases"/>
    <property type="match status" value="2"/>
</dbReference>
<accession>A0A401RS36</accession>
<comment type="caution">
    <text evidence="4">The sequence shown here is derived from an EMBL/GenBank/DDBJ whole genome shotgun (WGS) entry which is preliminary data.</text>
</comment>
<sequence>MHAIIITFANYTLCNFESGFCEWMQLPSNGSVWVRGQGRTSSGLGLSITDHTTNTSQGMFIYFKATSEHKSMHTIQLGIPVLKNQLVDGLPCQLRIWYQITEGANMSVYIKTTAGGQMKRAADLITPTNKGWAKVEISVEAHGAETMGPFQFLLQGSVLGMPNAFIALDDMSLTPGCVVPNAMLPTAFTEHKGHFMFILNNESNLFQIAELKSPQLSQSGTGCTMHFWYYNYGQAVGAAKMYLVIDGVPIRTVVWRTYNTQYNQWLQGSVQLGRLTRPFHLTLVKVSLSIYDGVAAMDDITFVNCSLPPAVDICEDTNQFWCKDTRACIDRLQLCDLIDDCGDGSDEDNCGK</sequence>
<dbReference type="Gene3D" id="4.10.400.10">
    <property type="entry name" value="Low-density Lipoprotein Receptor"/>
    <property type="match status" value="1"/>
</dbReference>
<dbReference type="CDD" id="cd00112">
    <property type="entry name" value="LDLa"/>
    <property type="match status" value="1"/>
</dbReference>
<dbReference type="PROSITE" id="PS01209">
    <property type="entry name" value="LDLRA_1"/>
    <property type="match status" value="1"/>
</dbReference>
<dbReference type="AlphaFoldDB" id="A0A401RS36"/>
<keyword evidence="5" id="KW-1185">Reference proteome</keyword>
<dbReference type="SMART" id="SM00137">
    <property type="entry name" value="MAM"/>
    <property type="match status" value="1"/>
</dbReference>
<dbReference type="Pfam" id="PF00629">
    <property type="entry name" value="MAM"/>
    <property type="match status" value="2"/>
</dbReference>
<feature type="disulfide bond" evidence="2">
    <location>
        <begin position="335"/>
        <end position="350"/>
    </location>
</feature>
<dbReference type="CDD" id="cd06263">
    <property type="entry name" value="MAM"/>
    <property type="match status" value="2"/>
</dbReference>
<dbReference type="InterPro" id="IPR036055">
    <property type="entry name" value="LDL_receptor-like_sf"/>
</dbReference>
<comment type="caution">
    <text evidence="2">Lacks conserved residue(s) required for the propagation of feature annotation.</text>
</comment>
<dbReference type="PROSITE" id="PS50068">
    <property type="entry name" value="LDLRA_2"/>
    <property type="match status" value="1"/>
</dbReference>
<dbReference type="Pfam" id="PF00057">
    <property type="entry name" value="Ldl_recept_a"/>
    <property type="match status" value="1"/>
</dbReference>
<dbReference type="SMART" id="SM00192">
    <property type="entry name" value="LDLa"/>
    <property type="match status" value="1"/>
</dbReference>
<evidence type="ECO:0000313" key="4">
    <source>
        <dbReference type="EMBL" id="GCC20964.1"/>
    </source>
</evidence>
<reference evidence="4 5" key="1">
    <citation type="journal article" date="2018" name="Nat. Ecol. Evol.">
        <title>Shark genomes provide insights into elasmobranch evolution and the origin of vertebrates.</title>
        <authorList>
            <person name="Hara Y"/>
            <person name="Yamaguchi K"/>
            <person name="Onimaru K"/>
            <person name="Kadota M"/>
            <person name="Koyanagi M"/>
            <person name="Keeley SD"/>
            <person name="Tatsumi K"/>
            <person name="Tanaka K"/>
            <person name="Motone F"/>
            <person name="Kageyama Y"/>
            <person name="Nozu R"/>
            <person name="Adachi N"/>
            <person name="Nishimura O"/>
            <person name="Nakagawa R"/>
            <person name="Tanegashima C"/>
            <person name="Kiyatake I"/>
            <person name="Matsumoto R"/>
            <person name="Murakumo K"/>
            <person name="Nishida K"/>
            <person name="Terakita A"/>
            <person name="Kuratani S"/>
            <person name="Sato K"/>
            <person name="Hyodo S Kuraku.S."/>
        </authorList>
    </citation>
    <scope>NUCLEOTIDE SEQUENCE [LARGE SCALE GENOMIC DNA]</scope>
</reference>
<dbReference type="STRING" id="137246.A0A401RS36"/>
<dbReference type="Proteomes" id="UP000287033">
    <property type="component" value="Unassembled WGS sequence"/>
</dbReference>
<evidence type="ECO:0000256" key="1">
    <source>
        <dbReference type="ARBA" id="ARBA00023157"/>
    </source>
</evidence>
<dbReference type="SUPFAM" id="SSF57424">
    <property type="entry name" value="LDL receptor-like module"/>
    <property type="match status" value="1"/>
</dbReference>
<feature type="domain" description="MAM" evidence="3">
    <location>
        <begin position="189"/>
        <end position="307"/>
    </location>
</feature>
<keyword evidence="1 2" id="KW-1015">Disulfide bond</keyword>
<dbReference type="OrthoDB" id="412155at2759"/>
<dbReference type="PROSITE" id="PS50060">
    <property type="entry name" value="MAM_2"/>
    <property type="match status" value="2"/>
</dbReference>
<dbReference type="PANTHER" id="PTHR23282">
    <property type="entry name" value="APICAL ENDOSOMAL GLYCOPROTEIN PRECURSOR"/>
    <property type="match status" value="1"/>
</dbReference>
<name>A0A401RS36_CHIPU</name>
<dbReference type="InterPro" id="IPR002172">
    <property type="entry name" value="LDrepeatLR_classA_rpt"/>
</dbReference>
<evidence type="ECO:0000259" key="3">
    <source>
        <dbReference type="PROSITE" id="PS50060"/>
    </source>
</evidence>
<dbReference type="GO" id="GO:0016020">
    <property type="term" value="C:membrane"/>
    <property type="evidence" value="ECO:0007669"/>
    <property type="project" value="InterPro"/>
</dbReference>
<dbReference type="InterPro" id="IPR051560">
    <property type="entry name" value="MAM_domain-containing"/>
</dbReference>
<dbReference type="InterPro" id="IPR023415">
    <property type="entry name" value="LDLR_class-A_CS"/>
</dbReference>
<dbReference type="Gene3D" id="2.60.120.200">
    <property type="match status" value="2"/>
</dbReference>
<dbReference type="EMBL" id="BEZZ01000002">
    <property type="protein sequence ID" value="GCC20964.1"/>
    <property type="molecule type" value="Genomic_DNA"/>
</dbReference>
<organism evidence="4 5">
    <name type="scientific">Chiloscyllium punctatum</name>
    <name type="common">Brownbanded bambooshark</name>
    <name type="synonym">Hemiscyllium punctatum</name>
    <dbReference type="NCBI Taxonomy" id="137246"/>
    <lineage>
        <taxon>Eukaryota</taxon>
        <taxon>Metazoa</taxon>
        <taxon>Chordata</taxon>
        <taxon>Craniata</taxon>
        <taxon>Vertebrata</taxon>
        <taxon>Chondrichthyes</taxon>
        <taxon>Elasmobranchii</taxon>
        <taxon>Galeomorphii</taxon>
        <taxon>Galeoidea</taxon>
        <taxon>Orectolobiformes</taxon>
        <taxon>Hemiscylliidae</taxon>
        <taxon>Chiloscyllium</taxon>
    </lineage>
</organism>
<protein>
    <recommendedName>
        <fullName evidence="3">MAM domain-containing protein</fullName>
    </recommendedName>
</protein>
<dbReference type="InterPro" id="IPR013320">
    <property type="entry name" value="ConA-like_dom_sf"/>
</dbReference>
<gene>
    <name evidence="4" type="ORF">chiPu_0000136</name>
</gene>
<dbReference type="InterPro" id="IPR000998">
    <property type="entry name" value="MAM_dom"/>
</dbReference>
<evidence type="ECO:0000313" key="5">
    <source>
        <dbReference type="Proteomes" id="UP000287033"/>
    </source>
</evidence>
<evidence type="ECO:0000256" key="2">
    <source>
        <dbReference type="PROSITE-ProRule" id="PRU00124"/>
    </source>
</evidence>